<accession>A0A1E7FD67</accession>
<keyword evidence="9 12" id="KW-1278">Translocase</keyword>
<keyword evidence="6 12" id="KW-0547">Nucleotide-binding</keyword>
<dbReference type="GO" id="GO:0005886">
    <property type="term" value="C:plasma membrane"/>
    <property type="evidence" value="ECO:0007669"/>
    <property type="project" value="UniProtKB-SubCell"/>
</dbReference>
<evidence type="ECO:0000256" key="8">
    <source>
        <dbReference type="ARBA" id="ARBA00022842"/>
    </source>
</evidence>
<dbReference type="GO" id="GO:0046872">
    <property type="term" value="F:metal ion binding"/>
    <property type="evidence" value="ECO:0007669"/>
    <property type="project" value="UniProtKB-KW"/>
</dbReference>
<evidence type="ECO:0000313" key="15">
    <source>
        <dbReference type="Proteomes" id="UP000095751"/>
    </source>
</evidence>
<evidence type="ECO:0000256" key="7">
    <source>
        <dbReference type="ARBA" id="ARBA00022840"/>
    </source>
</evidence>
<dbReference type="GO" id="GO:0120029">
    <property type="term" value="P:proton export across plasma membrane"/>
    <property type="evidence" value="ECO:0007669"/>
    <property type="project" value="UniProtKB-UniRule"/>
</dbReference>
<feature type="transmembrane region" description="Helical" evidence="12">
    <location>
        <begin position="65"/>
        <end position="81"/>
    </location>
</feature>
<evidence type="ECO:0000256" key="10">
    <source>
        <dbReference type="ARBA" id="ARBA00022989"/>
    </source>
</evidence>
<evidence type="ECO:0000313" key="14">
    <source>
        <dbReference type="EMBL" id="OEU16091.1"/>
    </source>
</evidence>
<feature type="transmembrane region" description="Helical" evidence="12">
    <location>
        <begin position="659"/>
        <end position="678"/>
    </location>
</feature>
<feature type="transmembrane region" description="Helical" evidence="12">
    <location>
        <begin position="699"/>
        <end position="718"/>
    </location>
</feature>
<comment type="subcellular location">
    <subcellularLocation>
        <location evidence="12">Cell membrane</location>
        <topology evidence="12">Multi-pass membrane protein</topology>
    </subcellularLocation>
    <subcellularLocation>
        <location evidence="1">Membrane</location>
        <topology evidence="1">Multi-pass membrane protein</topology>
    </subcellularLocation>
</comment>
<feature type="transmembrane region" description="Helical" evidence="12">
    <location>
        <begin position="797"/>
        <end position="815"/>
    </location>
</feature>
<dbReference type="PANTHER" id="PTHR42861">
    <property type="entry name" value="CALCIUM-TRANSPORTING ATPASE"/>
    <property type="match status" value="1"/>
</dbReference>
<dbReference type="InterPro" id="IPR018303">
    <property type="entry name" value="ATPase_P-typ_P_site"/>
</dbReference>
<keyword evidence="3" id="KW-0597">Phosphoprotein</keyword>
<dbReference type="GO" id="GO:0016887">
    <property type="term" value="F:ATP hydrolysis activity"/>
    <property type="evidence" value="ECO:0007669"/>
    <property type="project" value="InterPro"/>
</dbReference>
<feature type="transmembrane region" description="Helical" evidence="12">
    <location>
        <begin position="247"/>
        <end position="267"/>
    </location>
</feature>
<dbReference type="Pfam" id="PF00702">
    <property type="entry name" value="Hydrolase"/>
    <property type="match status" value="1"/>
</dbReference>
<evidence type="ECO:0000256" key="1">
    <source>
        <dbReference type="ARBA" id="ARBA00004141"/>
    </source>
</evidence>
<reference evidence="14 15" key="1">
    <citation type="submission" date="2016-09" db="EMBL/GenBank/DDBJ databases">
        <title>Extensive genetic diversity and differential bi-allelic expression allows diatom success in the polar Southern Ocean.</title>
        <authorList>
            <consortium name="DOE Joint Genome Institute"/>
            <person name="Mock T."/>
            <person name="Otillar R.P."/>
            <person name="Strauss J."/>
            <person name="Dupont C."/>
            <person name="Frickenhaus S."/>
            <person name="Maumus F."/>
            <person name="Mcmullan M."/>
            <person name="Sanges R."/>
            <person name="Schmutz J."/>
            <person name="Toseland A."/>
            <person name="Valas R."/>
            <person name="Veluchamy A."/>
            <person name="Ward B.J."/>
            <person name="Allen A."/>
            <person name="Barry K."/>
            <person name="Falciatore A."/>
            <person name="Ferrante M."/>
            <person name="Fortunato A.E."/>
            <person name="Gloeckner G."/>
            <person name="Gruber A."/>
            <person name="Hipkin R."/>
            <person name="Janech M."/>
            <person name="Kroth P."/>
            <person name="Leese F."/>
            <person name="Lindquist E."/>
            <person name="Lyon B.R."/>
            <person name="Martin J."/>
            <person name="Mayer C."/>
            <person name="Parker M."/>
            <person name="Quesneville H."/>
            <person name="Raymond J."/>
            <person name="Uhlig C."/>
            <person name="Valentin K.U."/>
            <person name="Worden A.Z."/>
            <person name="Armbrust E.V."/>
            <person name="Bowler C."/>
            <person name="Green B."/>
            <person name="Moulton V."/>
            <person name="Van Oosterhout C."/>
            <person name="Grigoriev I."/>
        </authorList>
    </citation>
    <scope>NUCLEOTIDE SEQUENCE [LARGE SCALE GENOMIC DNA]</scope>
    <source>
        <strain evidence="14 15">CCMP1102</strain>
    </source>
</reference>
<dbReference type="EMBL" id="KV784358">
    <property type="protein sequence ID" value="OEU16091.1"/>
    <property type="molecule type" value="Genomic_DNA"/>
</dbReference>
<evidence type="ECO:0000256" key="9">
    <source>
        <dbReference type="ARBA" id="ARBA00022967"/>
    </source>
</evidence>
<evidence type="ECO:0000256" key="2">
    <source>
        <dbReference type="ARBA" id="ARBA00008804"/>
    </source>
</evidence>
<feature type="transmembrane region" description="Helical" evidence="12">
    <location>
        <begin position="631"/>
        <end position="653"/>
    </location>
</feature>
<evidence type="ECO:0000256" key="5">
    <source>
        <dbReference type="ARBA" id="ARBA00022723"/>
    </source>
</evidence>
<protein>
    <recommendedName>
        <fullName evidence="12">Plasma membrane ATPase</fullName>
        <ecNumber evidence="12">7.1.2.1</ecNumber>
    </recommendedName>
</protein>
<dbReference type="Gene3D" id="2.70.150.10">
    <property type="entry name" value="Calcium-transporting ATPase, cytoplasmic transduction domain A"/>
    <property type="match status" value="1"/>
</dbReference>
<feature type="non-terminal residue" evidence="14">
    <location>
        <position position="1"/>
    </location>
</feature>
<dbReference type="PRINTS" id="PR00119">
    <property type="entry name" value="CATATPASE"/>
</dbReference>
<feature type="non-terminal residue" evidence="14">
    <location>
        <position position="816"/>
    </location>
</feature>
<dbReference type="GO" id="GO:0008553">
    <property type="term" value="F:P-type proton-exporting transporter activity"/>
    <property type="evidence" value="ECO:0007669"/>
    <property type="project" value="UniProtKB-UniRule"/>
</dbReference>
<dbReference type="SFLD" id="SFLDS00003">
    <property type="entry name" value="Haloacid_Dehalogenase"/>
    <property type="match status" value="1"/>
</dbReference>
<dbReference type="InterPro" id="IPR006534">
    <property type="entry name" value="P-type_ATPase_IIIA"/>
</dbReference>
<name>A0A1E7FD67_9STRA</name>
<dbReference type="SUPFAM" id="SSF81653">
    <property type="entry name" value="Calcium ATPase, transduction domain A"/>
    <property type="match status" value="1"/>
</dbReference>
<dbReference type="PRINTS" id="PR00120">
    <property type="entry name" value="HATPASE"/>
</dbReference>
<dbReference type="SUPFAM" id="SSF56784">
    <property type="entry name" value="HAD-like"/>
    <property type="match status" value="1"/>
</dbReference>
<feature type="transmembrane region" description="Helical" evidence="12">
    <location>
        <begin position="214"/>
        <end position="235"/>
    </location>
</feature>
<dbReference type="InterPro" id="IPR023299">
    <property type="entry name" value="ATPase_P-typ_cyto_dom_N"/>
</dbReference>
<dbReference type="EC" id="7.1.2.1" evidence="12"/>
<dbReference type="Pfam" id="PF00122">
    <property type="entry name" value="E1-E2_ATPase"/>
    <property type="match status" value="1"/>
</dbReference>
<keyword evidence="12" id="KW-0813">Transport</keyword>
<dbReference type="SFLD" id="SFLDG00002">
    <property type="entry name" value="C1.7:_P-type_atpase_like"/>
    <property type="match status" value="1"/>
</dbReference>
<keyword evidence="5" id="KW-0479">Metal-binding</keyword>
<dbReference type="AlphaFoldDB" id="A0A1E7FD67"/>
<keyword evidence="7 12" id="KW-0067">ATP-binding</keyword>
<dbReference type="OrthoDB" id="116380at2759"/>
<dbReference type="FunFam" id="3.40.50.1000:FF:000211">
    <property type="entry name" value="Plasma membrane ATPase"/>
    <property type="match status" value="1"/>
</dbReference>
<dbReference type="Gene3D" id="3.40.1110.10">
    <property type="entry name" value="Calcium-transporting ATPase, cytoplasmic domain N"/>
    <property type="match status" value="1"/>
</dbReference>
<keyword evidence="12" id="KW-0375">Hydrogen ion transport</keyword>
<gene>
    <name evidence="14" type="ORF">FRACYDRAFT_136216</name>
</gene>
<dbReference type="InterPro" id="IPR036412">
    <property type="entry name" value="HAD-like_sf"/>
</dbReference>
<feature type="transmembrane region" description="Helical" evidence="12">
    <location>
        <begin position="41"/>
        <end position="59"/>
    </location>
</feature>
<evidence type="ECO:0000256" key="6">
    <source>
        <dbReference type="ARBA" id="ARBA00022741"/>
    </source>
</evidence>
<dbReference type="PROSITE" id="PS00154">
    <property type="entry name" value="ATPASE_E1_E2"/>
    <property type="match status" value="1"/>
</dbReference>
<dbReference type="InterPro" id="IPR008250">
    <property type="entry name" value="ATPase_P-typ_transduc_dom_A_sf"/>
</dbReference>
<dbReference type="InterPro" id="IPR023298">
    <property type="entry name" value="ATPase_P-typ_TM_dom_sf"/>
</dbReference>
<keyword evidence="10 12" id="KW-1133">Transmembrane helix</keyword>
<dbReference type="InParanoid" id="A0A1E7FD67"/>
<dbReference type="SFLD" id="SFLDF00027">
    <property type="entry name" value="p-type_atpase"/>
    <property type="match status" value="1"/>
</dbReference>
<dbReference type="Gene3D" id="1.20.1110.10">
    <property type="entry name" value="Calcium-transporting ATPase, transmembrane domain"/>
    <property type="match status" value="1"/>
</dbReference>
<keyword evidence="11 12" id="KW-0472">Membrane</keyword>
<keyword evidence="8 12" id="KW-0460">Magnesium</keyword>
<evidence type="ECO:0000256" key="12">
    <source>
        <dbReference type="RuleBase" id="RU362083"/>
    </source>
</evidence>
<proteinExistence type="inferred from homology"/>
<dbReference type="SUPFAM" id="SSF81665">
    <property type="entry name" value="Calcium ATPase, transmembrane domain M"/>
    <property type="match status" value="1"/>
</dbReference>
<evidence type="ECO:0000256" key="11">
    <source>
        <dbReference type="ARBA" id="ARBA00023136"/>
    </source>
</evidence>
<evidence type="ECO:0000256" key="4">
    <source>
        <dbReference type="ARBA" id="ARBA00022692"/>
    </source>
</evidence>
<comment type="similarity">
    <text evidence="2 12">Belongs to the cation transport ATPase (P-type) (TC 3.A.3) family. Type IIIA subfamily.</text>
</comment>
<evidence type="ECO:0000256" key="3">
    <source>
        <dbReference type="ARBA" id="ARBA00022553"/>
    </source>
</evidence>
<sequence length="816" mass="87552">LATNIDVGLTASEVESLREKWGWNEIPTPTIPTYILFLRQFTGFLSIIIMIAAIVAIAVVDYPDFIVIVCMLIVNASLGFHEDYKCKKSLDELSASLESEIAIRREGKTEALPTKECLPGDIVLLVGGTILPADIKWVRGDKMSIDTAALTGEPIPRKYPGEHGDVMLSGCTVQSGECYGMVVNTGINTEIGQAQADVLADKSTNTISVFEYKILTIVKIFVAASLSLVLAVLLVKGSYLTKSVQNTILAALSILIASIPIALPLVLQVNLALGAAFLAKEHSAIVTSIPALQDIASMSMLCSDKTGTLTTAKMTVINDRCVPIGDFTSDDVIRYAMLCSNADKKDDPIDKAVLEAYSRSETSKSDGGYKQTEIIGFNPTVKRVVAFVDFKGKVITVAKGLPAKIIDTAAGSVDDHECQWKVVGADDPKFVEHITSEDFELSSAGYKTIAIAMCEGDGRKSDHGEWKFVGLMPMLDPPREDTPATIASLHHANISVKMITGDHVNVGKETCRLIGLGTDLHAGEEIRNAENPEARNEMIWAADGFGAVLPSDKREVVLTLRNVFGLVTGMTGDGVNDAPALSAAQVGIAVEGATDAARNAADLILTEPGLRPIYGAVLESRRIFARIKSYVVYRMAASAILVLVLSIICFAGQGCTVESILVIILALLNDISMLPVAYDNADATAKPQLPNTTKLILVSLYYGLIHSVLALIFLFLIGNSPTNNGLTSNVDFAACAEGDRKTSGFIWLHLVIVTELAIFSVRAPSFFFLSMPNLMLVVSVFATCIGASIYAVFGSGITGWAVLWIWVFNLVSFVVV</sequence>
<dbReference type="GO" id="GO:0005524">
    <property type="term" value="F:ATP binding"/>
    <property type="evidence" value="ECO:0007669"/>
    <property type="project" value="UniProtKB-UniRule"/>
</dbReference>
<dbReference type="InterPro" id="IPR004014">
    <property type="entry name" value="ATPase_P-typ_cation-transptr_N"/>
</dbReference>
<dbReference type="KEGG" id="fcy:FRACYDRAFT_136216"/>
<evidence type="ECO:0000259" key="13">
    <source>
        <dbReference type="SMART" id="SM00831"/>
    </source>
</evidence>
<dbReference type="SMART" id="SM00831">
    <property type="entry name" value="Cation_ATPase_N"/>
    <property type="match status" value="1"/>
</dbReference>
<dbReference type="InterPro" id="IPR044492">
    <property type="entry name" value="P_typ_ATPase_HD_dom"/>
</dbReference>
<keyword evidence="15" id="KW-1185">Reference proteome</keyword>
<dbReference type="Pfam" id="PF00690">
    <property type="entry name" value="Cation_ATPase_N"/>
    <property type="match status" value="1"/>
</dbReference>
<dbReference type="InterPro" id="IPR001757">
    <property type="entry name" value="P_typ_ATPase"/>
</dbReference>
<keyword evidence="12" id="KW-0406">Ion transport</keyword>
<feature type="domain" description="Cation-transporting P-type ATPase N-terminal" evidence="13">
    <location>
        <begin position="1"/>
        <end position="61"/>
    </location>
</feature>
<feature type="transmembrane region" description="Helical" evidence="12">
    <location>
        <begin position="773"/>
        <end position="791"/>
    </location>
</feature>
<dbReference type="NCBIfam" id="TIGR01494">
    <property type="entry name" value="ATPase_P-type"/>
    <property type="match status" value="2"/>
</dbReference>
<feature type="transmembrane region" description="Helical" evidence="12">
    <location>
        <begin position="744"/>
        <end position="761"/>
    </location>
</feature>
<dbReference type="NCBIfam" id="TIGR01647">
    <property type="entry name" value="ATPase-IIIA_H"/>
    <property type="match status" value="1"/>
</dbReference>
<dbReference type="InterPro" id="IPR023214">
    <property type="entry name" value="HAD_sf"/>
</dbReference>
<dbReference type="Proteomes" id="UP000095751">
    <property type="component" value="Unassembled WGS sequence"/>
</dbReference>
<dbReference type="InterPro" id="IPR059000">
    <property type="entry name" value="ATPase_P-type_domA"/>
</dbReference>
<organism evidence="14 15">
    <name type="scientific">Fragilariopsis cylindrus CCMP1102</name>
    <dbReference type="NCBI Taxonomy" id="635003"/>
    <lineage>
        <taxon>Eukaryota</taxon>
        <taxon>Sar</taxon>
        <taxon>Stramenopiles</taxon>
        <taxon>Ochrophyta</taxon>
        <taxon>Bacillariophyta</taxon>
        <taxon>Bacillariophyceae</taxon>
        <taxon>Bacillariophycidae</taxon>
        <taxon>Bacillariales</taxon>
        <taxon>Bacillariaceae</taxon>
        <taxon>Fragilariopsis</taxon>
    </lineage>
</organism>
<comment type="catalytic activity">
    <reaction evidence="12">
        <text>ATP + H2O + H(+)(in) = ADP + phosphate + 2 H(+)(out)</text>
        <dbReference type="Rhea" id="RHEA:20852"/>
        <dbReference type="ChEBI" id="CHEBI:15377"/>
        <dbReference type="ChEBI" id="CHEBI:15378"/>
        <dbReference type="ChEBI" id="CHEBI:30616"/>
        <dbReference type="ChEBI" id="CHEBI:43474"/>
        <dbReference type="ChEBI" id="CHEBI:456216"/>
        <dbReference type="EC" id="7.1.2.1"/>
    </reaction>
</comment>
<dbReference type="Gene3D" id="3.40.50.1000">
    <property type="entry name" value="HAD superfamily/HAD-like"/>
    <property type="match status" value="1"/>
</dbReference>
<keyword evidence="4 12" id="KW-0812">Transmembrane</keyword>